<name>A0A0E9QWT9_ANGAN</name>
<organism evidence="1">
    <name type="scientific">Anguilla anguilla</name>
    <name type="common">European freshwater eel</name>
    <name type="synonym">Muraena anguilla</name>
    <dbReference type="NCBI Taxonomy" id="7936"/>
    <lineage>
        <taxon>Eukaryota</taxon>
        <taxon>Metazoa</taxon>
        <taxon>Chordata</taxon>
        <taxon>Craniata</taxon>
        <taxon>Vertebrata</taxon>
        <taxon>Euteleostomi</taxon>
        <taxon>Actinopterygii</taxon>
        <taxon>Neopterygii</taxon>
        <taxon>Teleostei</taxon>
        <taxon>Anguilliformes</taxon>
        <taxon>Anguillidae</taxon>
        <taxon>Anguilla</taxon>
    </lineage>
</organism>
<dbReference type="EMBL" id="GBXM01087288">
    <property type="protein sequence ID" value="JAH21289.1"/>
    <property type="molecule type" value="Transcribed_RNA"/>
</dbReference>
<reference evidence="1" key="1">
    <citation type="submission" date="2014-11" db="EMBL/GenBank/DDBJ databases">
        <authorList>
            <person name="Amaro Gonzalez C."/>
        </authorList>
    </citation>
    <scope>NUCLEOTIDE SEQUENCE</scope>
</reference>
<accession>A0A0E9QWT9</accession>
<protein>
    <submittedName>
        <fullName evidence="1">Uncharacterized protein</fullName>
    </submittedName>
</protein>
<proteinExistence type="predicted"/>
<reference evidence="1" key="2">
    <citation type="journal article" date="2015" name="Fish Shellfish Immunol.">
        <title>Early steps in the European eel (Anguilla anguilla)-Vibrio vulnificus interaction in the gills: Role of the RtxA13 toxin.</title>
        <authorList>
            <person name="Callol A."/>
            <person name="Pajuelo D."/>
            <person name="Ebbesson L."/>
            <person name="Teles M."/>
            <person name="MacKenzie S."/>
            <person name="Amaro C."/>
        </authorList>
    </citation>
    <scope>NUCLEOTIDE SEQUENCE</scope>
</reference>
<sequence length="29" mass="3285">MNPHSYIVALNQPPEQGIQIYTLTTGQRN</sequence>
<evidence type="ECO:0000313" key="1">
    <source>
        <dbReference type="EMBL" id="JAH21289.1"/>
    </source>
</evidence>
<dbReference type="AlphaFoldDB" id="A0A0E9QWT9"/>